<feature type="region of interest" description="Disordered" evidence="1">
    <location>
        <begin position="64"/>
        <end position="89"/>
    </location>
</feature>
<feature type="transmembrane region" description="Helical" evidence="2">
    <location>
        <begin position="21"/>
        <end position="39"/>
    </location>
</feature>
<name>A0A5B7JG20_PORTR</name>
<keyword evidence="2" id="KW-0472">Membrane</keyword>
<dbReference type="EMBL" id="VSRR010103237">
    <property type="protein sequence ID" value="MPC95700.1"/>
    <property type="molecule type" value="Genomic_DNA"/>
</dbReference>
<reference evidence="3 4" key="1">
    <citation type="submission" date="2019-05" db="EMBL/GenBank/DDBJ databases">
        <title>Another draft genome of Portunus trituberculatus and its Hox gene families provides insights of decapod evolution.</title>
        <authorList>
            <person name="Jeong J.-H."/>
            <person name="Song I."/>
            <person name="Kim S."/>
            <person name="Choi T."/>
            <person name="Kim D."/>
            <person name="Ryu S."/>
            <person name="Kim W."/>
        </authorList>
    </citation>
    <scope>NUCLEOTIDE SEQUENCE [LARGE SCALE GENOMIC DNA]</scope>
    <source>
        <tissue evidence="3">Muscle</tissue>
    </source>
</reference>
<sequence>MKTWRATAILTPNSCWRMRSYTVGCGTLLLMPTSCFIAFTHNPNQGNGYEHHVVGPCRVYQPILRRDSGPAPREQHPTMRRDMRSSEPG</sequence>
<gene>
    <name evidence="3" type="ORF">E2C01_090923</name>
</gene>
<keyword evidence="2" id="KW-0812">Transmembrane</keyword>
<keyword evidence="2" id="KW-1133">Transmembrane helix</keyword>
<evidence type="ECO:0000256" key="1">
    <source>
        <dbReference type="SAM" id="MobiDB-lite"/>
    </source>
</evidence>
<evidence type="ECO:0000313" key="3">
    <source>
        <dbReference type="EMBL" id="MPC95700.1"/>
    </source>
</evidence>
<protein>
    <submittedName>
        <fullName evidence="3">Uncharacterized protein</fullName>
    </submittedName>
</protein>
<keyword evidence="4" id="KW-1185">Reference proteome</keyword>
<dbReference type="Proteomes" id="UP000324222">
    <property type="component" value="Unassembled WGS sequence"/>
</dbReference>
<dbReference type="AlphaFoldDB" id="A0A5B7JG20"/>
<evidence type="ECO:0000313" key="4">
    <source>
        <dbReference type="Proteomes" id="UP000324222"/>
    </source>
</evidence>
<comment type="caution">
    <text evidence="3">The sequence shown here is derived from an EMBL/GenBank/DDBJ whole genome shotgun (WGS) entry which is preliminary data.</text>
</comment>
<organism evidence="3 4">
    <name type="scientific">Portunus trituberculatus</name>
    <name type="common">Swimming crab</name>
    <name type="synonym">Neptunus trituberculatus</name>
    <dbReference type="NCBI Taxonomy" id="210409"/>
    <lineage>
        <taxon>Eukaryota</taxon>
        <taxon>Metazoa</taxon>
        <taxon>Ecdysozoa</taxon>
        <taxon>Arthropoda</taxon>
        <taxon>Crustacea</taxon>
        <taxon>Multicrustacea</taxon>
        <taxon>Malacostraca</taxon>
        <taxon>Eumalacostraca</taxon>
        <taxon>Eucarida</taxon>
        <taxon>Decapoda</taxon>
        <taxon>Pleocyemata</taxon>
        <taxon>Brachyura</taxon>
        <taxon>Eubrachyura</taxon>
        <taxon>Portunoidea</taxon>
        <taxon>Portunidae</taxon>
        <taxon>Portuninae</taxon>
        <taxon>Portunus</taxon>
    </lineage>
</organism>
<proteinExistence type="predicted"/>
<accession>A0A5B7JG20</accession>
<evidence type="ECO:0000256" key="2">
    <source>
        <dbReference type="SAM" id="Phobius"/>
    </source>
</evidence>